<feature type="non-terminal residue" evidence="1">
    <location>
        <position position="1"/>
    </location>
</feature>
<organism evidence="1 2">
    <name type="scientific">Athelia psychrophila</name>
    <dbReference type="NCBI Taxonomy" id="1759441"/>
    <lineage>
        <taxon>Eukaryota</taxon>
        <taxon>Fungi</taxon>
        <taxon>Dikarya</taxon>
        <taxon>Basidiomycota</taxon>
        <taxon>Agaricomycotina</taxon>
        <taxon>Agaricomycetes</taxon>
        <taxon>Agaricomycetidae</taxon>
        <taxon>Atheliales</taxon>
        <taxon>Atheliaceae</taxon>
        <taxon>Athelia</taxon>
    </lineage>
</organism>
<name>A0A166CI69_9AGAM</name>
<reference evidence="1 2" key="1">
    <citation type="journal article" date="2016" name="Mol. Biol. Evol.">
        <title>Comparative Genomics of Early-Diverging Mushroom-Forming Fungi Provides Insights into the Origins of Lignocellulose Decay Capabilities.</title>
        <authorList>
            <person name="Nagy L.G."/>
            <person name="Riley R."/>
            <person name="Tritt A."/>
            <person name="Adam C."/>
            <person name="Daum C."/>
            <person name="Floudas D."/>
            <person name="Sun H."/>
            <person name="Yadav J.S."/>
            <person name="Pangilinan J."/>
            <person name="Larsson K.H."/>
            <person name="Matsuura K."/>
            <person name="Barry K."/>
            <person name="Labutti K."/>
            <person name="Kuo R."/>
            <person name="Ohm R.A."/>
            <person name="Bhattacharya S.S."/>
            <person name="Shirouzu T."/>
            <person name="Yoshinaga Y."/>
            <person name="Martin F.M."/>
            <person name="Grigoriev I.V."/>
            <person name="Hibbett D.S."/>
        </authorList>
    </citation>
    <scope>NUCLEOTIDE SEQUENCE [LARGE SCALE GENOMIC DNA]</scope>
    <source>
        <strain evidence="1 2">CBS 109695</strain>
    </source>
</reference>
<proteinExistence type="predicted"/>
<accession>A0A166CI69</accession>
<evidence type="ECO:0000313" key="2">
    <source>
        <dbReference type="Proteomes" id="UP000076532"/>
    </source>
</evidence>
<keyword evidence="2" id="KW-1185">Reference proteome</keyword>
<dbReference type="AlphaFoldDB" id="A0A166CI69"/>
<evidence type="ECO:0000313" key="1">
    <source>
        <dbReference type="EMBL" id="KZP13680.1"/>
    </source>
</evidence>
<dbReference type="EMBL" id="KV417629">
    <property type="protein sequence ID" value="KZP13680.1"/>
    <property type="molecule type" value="Genomic_DNA"/>
</dbReference>
<protein>
    <submittedName>
        <fullName evidence="1">Uncharacterized protein</fullName>
    </submittedName>
</protein>
<sequence length="55" mass="5695">LPCPGTSAAAAIRPTDSSCNVLRCSPSYQTVHIATRSTPATLSRPATLTIPSQVQ</sequence>
<gene>
    <name evidence="1" type="ORF">FIBSPDRAFT_869090</name>
</gene>
<feature type="non-terminal residue" evidence="1">
    <location>
        <position position="55"/>
    </location>
</feature>
<dbReference type="Proteomes" id="UP000076532">
    <property type="component" value="Unassembled WGS sequence"/>
</dbReference>